<feature type="domain" description="CAAX prenyl protease 2/Lysostaphin resistance protein A-like" evidence="12">
    <location>
        <begin position="198"/>
        <end position="301"/>
    </location>
</feature>
<keyword evidence="3 13" id="KW-0645">Protease</keyword>
<keyword evidence="7 11" id="KW-1133">Transmembrane helix</keyword>
<dbReference type="PANTHER" id="PTHR13046">
    <property type="entry name" value="PROTEASE U48 CAAX PRENYL PROTEASE RCE1"/>
    <property type="match status" value="1"/>
</dbReference>
<keyword evidence="14" id="KW-1185">Reference proteome</keyword>
<name>A0ABP0CJ83_9PEZI</name>
<gene>
    <name evidence="13" type="primary">RCE1</name>
    <name evidence="13" type="ORF">SBRCBS47491_008171</name>
</gene>
<evidence type="ECO:0000256" key="7">
    <source>
        <dbReference type="ARBA" id="ARBA00022989"/>
    </source>
</evidence>
<feature type="transmembrane region" description="Helical" evidence="11">
    <location>
        <begin position="50"/>
        <end position="72"/>
    </location>
</feature>
<comment type="similarity">
    <text evidence="2">Belongs to the peptidase U48 family.</text>
</comment>
<dbReference type="InterPro" id="IPR039731">
    <property type="entry name" value="Rce1"/>
</dbReference>
<feature type="transmembrane region" description="Helical" evidence="11">
    <location>
        <begin position="92"/>
        <end position="112"/>
    </location>
</feature>
<evidence type="ECO:0000256" key="3">
    <source>
        <dbReference type="ARBA" id="ARBA00022670"/>
    </source>
</evidence>
<accession>A0ABP0CJ83</accession>
<dbReference type="EMBL" id="CAWUHC010000101">
    <property type="protein sequence ID" value="CAK7232149.1"/>
    <property type="molecule type" value="Genomic_DNA"/>
</dbReference>
<evidence type="ECO:0000256" key="10">
    <source>
        <dbReference type="ARBA" id="ARBA00049729"/>
    </source>
</evidence>
<evidence type="ECO:0000259" key="12">
    <source>
        <dbReference type="Pfam" id="PF02517"/>
    </source>
</evidence>
<evidence type="ECO:0000256" key="9">
    <source>
        <dbReference type="ARBA" id="ARBA00047280"/>
    </source>
</evidence>
<organism evidence="13 14">
    <name type="scientific">Sporothrix bragantina</name>
    <dbReference type="NCBI Taxonomy" id="671064"/>
    <lineage>
        <taxon>Eukaryota</taxon>
        <taxon>Fungi</taxon>
        <taxon>Dikarya</taxon>
        <taxon>Ascomycota</taxon>
        <taxon>Pezizomycotina</taxon>
        <taxon>Sordariomycetes</taxon>
        <taxon>Sordariomycetidae</taxon>
        <taxon>Ophiostomatales</taxon>
        <taxon>Ophiostomataceae</taxon>
        <taxon>Sporothrix</taxon>
    </lineage>
</organism>
<keyword evidence="8 11" id="KW-0472">Membrane</keyword>
<evidence type="ECO:0000313" key="13">
    <source>
        <dbReference type="EMBL" id="CAK7232149.1"/>
    </source>
</evidence>
<protein>
    <recommendedName>
        <fullName evidence="10">intramembrane prenyl-peptidase Rce1</fullName>
        <ecNumber evidence="10">3.4.26.1</ecNumber>
    </recommendedName>
</protein>
<evidence type="ECO:0000313" key="14">
    <source>
        <dbReference type="Proteomes" id="UP001642406"/>
    </source>
</evidence>
<comment type="catalytic activity">
    <reaction evidence="9">
        <text>Hydrolyzes the peptide bond -P2-(S-farnesyl or geranylgeranyl)C-P1'-P2'-P3'-COOH where P1' and P2' are amino acids with aliphatic sidechains and P3' is any C-terminal residue.</text>
        <dbReference type="EC" id="3.4.26.1"/>
    </reaction>
</comment>
<dbReference type="Pfam" id="PF02517">
    <property type="entry name" value="Rce1-like"/>
    <property type="match status" value="1"/>
</dbReference>
<evidence type="ECO:0000256" key="8">
    <source>
        <dbReference type="ARBA" id="ARBA00023136"/>
    </source>
</evidence>
<dbReference type="Proteomes" id="UP001642406">
    <property type="component" value="Unassembled WGS sequence"/>
</dbReference>
<dbReference type="PANTHER" id="PTHR13046:SF0">
    <property type="entry name" value="CAAX PRENYL PROTEASE 2"/>
    <property type="match status" value="1"/>
</dbReference>
<comment type="caution">
    <text evidence="13">The sequence shown here is derived from an EMBL/GenBank/DDBJ whole genome shotgun (WGS) entry which is preliminary data.</text>
</comment>
<keyword evidence="4 11" id="KW-0812">Transmembrane</keyword>
<keyword evidence="5" id="KW-0378">Hydrolase</keyword>
<evidence type="ECO:0000256" key="4">
    <source>
        <dbReference type="ARBA" id="ARBA00022692"/>
    </source>
</evidence>
<reference evidence="13 14" key="1">
    <citation type="submission" date="2024-01" db="EMBL/GenBank/DDBJ databases">
        <authorList>
            <person name="Allen C."/>
            <person name="Tagirdzhanova G."/>
        </authorList>
    </citation>
    <scope>NUCLEOTIDE SEQUENCE [LARGE SCALE GENOMIC DNA]</scope>
</reference>
<feature type="transmembrane region" description="Helical" evidence="11">
    <location>
        <begin position="132"/>
        <end position="159"/>
    </location>
</feature>
<keyword evidence="6" id="KW-0256">Endoplasmic reticulum</keyword>
<sequence>MPAVQGLIDKYIFHKQQREFSPSSNSHSASLDPCPFIPAKARDQEIPPPISTGTAVFTLVAYTIIYVVPFYLSSLTRPSATLSRDAPSVIRARIASVSLSCAICSVVTFLLLTTNGKPGDATRLLNRDAIHLMGYLPVGLAETVNSLLLTAGLFLGPLFEHLVVERGWRAWAGLPTPDTPRPRVLGPLFDLADWANWRNYVAGPVTEEVLFRGAAVPLLLLAHTPVRRTVLLSPIVFGLAHLHHAYEFSITHPHVPKWQVAIRSLLQFAYTTLFGCYATFLYLRTGSLLAVCVVHSFCNSMGLPRFYGRVQRNPDVGEEKPANASSSAQPPAPQGNLLWTLAYYTLLVAGAVYWYKHLWSQTESAHALISFPIDASSK</sequence>
<dbReference type="GO" id="GO:0008233">
    <property type="term" value="F:peptidase activity"/>
    <property type="evidence" value="ECO:0007669"/>
    <property type="project" value="UniProtKB-KW"/>
</dbReference>
<evidence type="ECO:0000256" key="2">
    <source>
        <dbReference type="ARBA" id="ARBA00006897"/>
    </source>
</evidence>
<evidence type="ECO:0000256" key="6">
    <source>
        <dbReference type="ARBA" id="ARBA00022824"/>
    </source>
</evidence>
<dbReference type="InterPro" id="IPR003675">
    <property type="entry name" value="Rce1/LyrA-like_dom"/>
</dbReference>
<proteinExistence type="inferred from homology"/>
<evidence type="ECO:0000256" key="5">
    <source>
        <dbReference type="ARBA" id="ARBA00022801"/>
    </source>
</evidence>
<feature type="transmembrane region" description="Helical" evidence="11">
    <location>
        <begin position="337"/>
        <end position="355"/>
    </location>
</feature>
<comment type="subcellular location">
    <subcellularLocation>
        <location evidence="1">Endoplasmic reticulum membrane</location>
        <topology evidence="1">Multi-pass membrane protein</topology>
    </subcellularLocation>
</comment>
<dbReference type="GO" id="GO:0006508">
    <property type="term" value="P:proteolysis"/>
    <property type="evidence" value="ECO:0007669"/>
    <property type="project" value="UniProtKB-KW"/>
</dbReference>
<evidence type="ECO:0000256" key="11">
    <source>
        <dbReference type="SAM" id="Phobius"/>
    </source>
</evidence>
<evidence type="ECO:0000256" key="1">
    <source>
        <dbReference type="ARBA" id="ARBA00004477"/>
    </source>
</evidence>
<dbReference type="EC" id="3.4.26.1" evidence="10"/>